<dbReference type="GO" id="GO:0004497">
    <property type="term" value="F:monooxygenase activity"/>
    <property type="evidence" value="ECO:0007669"/>
    <property type="project" value="UniProtKB-KW"/>
</dbReference>
<dbReference type="GO" id="GO:0020037">
    <property type="term" value="F:heme binding"/>
    <property type="evidence" value="ECO:0007669"/>
    <property type="project" value="InterPro"/>
</dbReference>
<evidence type="ECO:0000256" key="7">
    <source>
        <dbReference type="ARBA" id="ARBA00023002"/>
    </source>
</evidence>
<dbReference type="GO" id="GO:0005506">
    <property type="term" value="F:iron ion binding"/>
    <property type="evidence" value="ECO:0007669"/>
    <property type="project" value="InterPro"/>
</dbReference>
<keyword evidence="7 12" id="KW-0560">Oxidoreductase</keyword>
<evidence type="ECO:0000313" key="12">
    <source>
        <dbReference type="EMBL" id="PRQ48456.1"/>
    </source>
</evidence>
<dbReference type="AlphaFoldDB" id="A0A2P6RPU3"/>
<evidence type="ECO:0000256" key="8">
    <source>
        <dbReference type="ARBA" id="ARBA00023004"/>
    </source>
</evidence>
<dbReference type="PANTHER" id="PTHR24282">
    <property type="entry name" value="CYTOCHROME P450 FAMILY MEMBER"/>
    <property type="match status" value="1"/>
</dbReference>
<dbReference type="GO" id="GO:0050616">
    <property type="term" value="F:secologanin synthase activity"/>
    <property type="evidence" value="ECO:0007669"/>
    <property type="project" value="UniProtKB-EC"/>
</dbReference>
<sequence length="180" mass="20727">MSSLGGMLISPSSFLFLFSLVVLIFNIFRKIWWIPTRVQKFMASQGIKGPPYRLIHGNTKEIANMYKEAMNKPLYLSHDILPVNMIPHMIAGAETMLRRWKNHEGQEIEMYQEFRLLTSEVISRTAFGSSYLEGKHIFEMLMKLCSLLVNYELKLKLPGIRLTALHSNTLYNSLVMRAAA</sequence>
<evidence type="ECO:0000256" key="9">
    <source>
        <dbReference type="ARBA" id="ARBA00023033"/>
    </source>
</evidence>
<dbReference type="InterPro" id="IPR050665">
    <property type="entry name" value="Cytochrome_P450_Monooxygen"/>
</dbReference>
<dbReference type="SUPFAM" id="SSF48264">
    <property type="entry name" value="Cytochrome P450"/>
    <property type="match status" value="1"/>
</dbReference>
<keyword evidence="9" id="KW-0503">Monooxygenase</keyword>
<comment type="caution">
    <text evidence="12">The sequence shown here is derived from an EMBL/GenBank/DDBJ whole genome shotgun (WGS) entry which is preliminary data.</text>
</comment>
<evidence type="ECO:0000256" key="10">
    <source>
        <dbReference type="ARBA" id="ARBA00023136"/>
    </source>
</evidence>
<name>A0A2P6RPU3_ROSCH</name>
<keyword evidence="6 11" id="KW-1133">Transmembrane helix</keyword>
<protein>
    <submittedName>
        <fullName evidence="12">Putative secologanin synthase</fullName>
        <ecNumber evidence="12">1.14.19.62</ecNumber>
    </submittedName>
</protein>
<keyword evidence="5" id="KW-0479">Metal-binding</keyword>
<dbReference type="PANTHER" id="PTHR24282:SF20">
    <property type="entry name" value="CYTOCHROME P450 CYP749A22-LIKE"/>
    <property type="match status" value="1"/>
</dbReference>
<dbReference type="STRING" id="74649.A0A2P6RPU3"/>
<keyword evidence="8" id="KW-0408">Iron</keyword>
<comment type="similarity">
    <text evidence="2">Belongs to the cytochrome P450 family.</text>
</comment>
<feature type="transmembrane region" description="Helical" evidence="11">
    <location>
        <begin position="6"/>
        <end position="28"/>
    </location>
</feature>
<comment type="subcellular location">
    <subcellularLocation>
        <location evidence="1">Membrane</location>
        <topology evidence="1">Single-pass membrane protein</topology>
    </subcellularLocation>
</comment>
<dbReference type="Gramene" id="PRQ48456">
    <property type="protein sequence ID" value="PRQ48456"/>
    <property type="gene ID" value="RchiOBHm_Chr2g0110951"/>
</dbReference>
<evidence type="ECO:0000256" key="4">
    <source>
        <dbReference type="ARBA" id="ARBA00022692"/>
    </source>
</evidence>
<dbReference type="EMBL" id="PDCK01000040">
    <property type="protein sequence ID" value="PRQ48456.1"/>
    <property type="molecule type" value="Genomic_DNA"/>
</dbReference>
<dbReference type="EC" id="1.14.19.62" evidence="12"/>
<organism evidence="12 13">
    <name type="scientific">Rosa chinensis</name>
    <name type="common">China rose</name>
    <dbReference type="NCBI Taxonomy" id="74649"/>
    <lineage>
        <taxon>Eukaryota</taxon>
        <taxon>Viridiplantae</taxon>
        <taxon>Streptophyta</taxon>
        <taxon>Embryophyta</taxon>
        <taxon>Tracheophyta</taxon>
        <taxon>Spermatophyta</taxon>
        <taxon>Magnoliopsida</taxon>
        <taxon>eudicotyledons</taxon>
        <taxon>Gunneridae</taxon>
        <taxon>Pentapetalae</taxon>
        <taxon>rosids</taxon>
        <taxon>fabids</taxon>
        <taxon>Rosales</taxon>
        <taxon>Rosaceae</taxon>
        <taxon>Rosoideae</taxon>
        <taxon>Rosoideae incertae sedis</taxon>
        <taxon>Rosa</taxon>
    </lineage>
</organism>
<gene>
    <name evidence="12" type="ORF">RchiOBHm_Chr2g0110951</name>
</gene>
<keyword evidence="10 11" id="KW-0472">Membrane</keyword>
<dbReference type="GO" id="GO:0016020">
    <property type="term" value="C:membrane"/>
    <property type="evidence" value="ECO:0007669"/>
    <property type="project" value="UniProtKB-SubCell"/>
</dbReference>
<evidence type="ECO:0000256" key="2">
    <source>
        <dbReference type="ARBA" id="ARBA00010617"/>
    </source>
</evidence>
<evidence type="ECO:0000256" key="6">
    <source>
        <dbReference type="ARBA" id="ARBA00022989"/>
    </source>
</evidence>
<evidence type="ECO:0000256" key="1">
    <source>
        <dbReference type="ARBA" id="ARBA00004167"/>
    </source>
</evidence>
<dbReference type="Proteomes" id="UP000238479">
    <property type="component" value="Chromosome 2"/>
</dbReference>
<dbReference type="GO" id="GO:0016705">
    <property type="term" value="F:oxidoreductase activity, acting on paired donors, with incorporation or reduction of molecular oxygen"/>
    <property type="evidence" value="ECO:0007669"/>
    <property type="project" value="InterPro"/>
</dbReference>
<evidence type="ECO:0000256" key="11">
    <source>
        <dbReference type="SAM" id="Phobius"/>
    </source>
</evidence>
<dbReference type="InterPro" id="IPR036396">
    <property type="entry name" value="Cyt_P450_sf"/>
</dbReference>
<keyword evidence="4 11" id="KW-0812">Transmembrane</keyword>
<dbReference type="OMA" id="GCTHRDG"/>
<proteinExistence type="inferred from homology"/>
<evidence type="ECO:0000256" key="5">
    <source>
        <dbReference type="ARBA" id="ARBA00022723"/>
    </source>
</evidence>
<dbReference type="Gene3D" id="1.20.120.990">
    <property type="entry name" value="Glycosyltransferase family 88, C-terminal domain"/>
    <property type="match status" value="1"/>
</dbReference>
<evidence type="ECO:0000313" key="13">
    <source>
        <dbReference type="Proteomes" id="UP000238479"/>
    </source>
</evidence>
<evidence type="ECO:0000256" key="3">
    <source>
        <dbReference type="ARBA" id="ARBA00022617"/>
    </source>
</evidence>
<accession>A0A2P6RPU3</accession>
<keyword evidence="3" id="KW-0349">Heme</keyword>
<keyword evidence="13" id="KW-1185">Reference proteome</keyword>
<reference evidence="12 13" key="1">
    <citation type="journal article" date="2018" name="Nat. Genet.">
        <title>The Rosa genome provides new insights in the design of modern roses.</title>
        <authorList>
            <person name="Bendahmane M."/>
        </authorList>
    </citation>
    <scope>NUCLEOTIDE SEQUENCE [LARGE SCALE GENOMIC DNA]</scope>
    <source>
        <strain evidence="13">cv. Old Blush</strain>
    </source>
</reference>